<evidence type="ECO:0000256" key="7">
    <source>
        <dbReference type="ARBA" id="ARBA00023034"/>
    </source>
</evidence>
<gene>
    <name evidence="10" type="ORF">PDE001_LOCUS6992</name>
</gene>
<proteinExistence type="inferred from homology"/>
<evidence type="ECO:0000256" key="9">
    <source>
        <dbReference type="SAM" id="Phobius"/>
    </source>
</evidence>
<evidence type="ECO:0000256" key="4">
    <source>
        <dbReference type="ARBA" id="ARBA00022692"/>
    </source>
</evidence>
<dbReference type="GO" id="GO:0000139">
    <property type="term" value="C:Golgi membrane"/>
    <property type="evidence" value="ECO:0007669"/>
    <property type="project" value="UniProtKB-SubCell"/>
</dbReference>
<dbReference type="EMBL" id="CANTFM010001373">
    <property type="protein sequence ID" value="CAI5738730.1"/>
    <property type="molecule type" value="Genomic_DNA"/>
</dbReference>
<accession>A0AAV0USV4</accession>
<dbReference type="InterPro" id="IPR019185">
    <property type="entry name" value="Integral_membrane_SYS1-rel"/>
</dbReference>
<keyword evidence="3" id="KW-0813">Transport</keyword>
<evidence type="ECO:0000313" key="11">
    <source>
        <dbReference type="Proteomes" id="UP001162029"/>
    </source>
</evidence>
<dbReference type="PANTHER" id="PTHR12952">
    <property type="entry name" value="SYS1"/>
    <property type="match status" value="1"/>
</dbReference>
<keyword evidence="6 9" id="KW-1133">Transmembrane helix</keyword>
<name>A0AAV0USV4_9STRA</name>
<keyword evidence="4 9" id="KW-0812">Transmembrane</keyword>
<evidence type="ECO:0000256" key="8">
    <source>
        <dbReference type="ARBA" id="ARBA00023136"/>
    </source>
</evidence>
<feature type="transmembrane region" description="Helical" evidence="9">
    <location>
        <begin position="61"/>
        <end position="79"/>
    </location>
</feature>
<comment type="similarity">
    <text evidence="2">Belongs to the SYS1 family.</text>
</comment>
<evidence type="ECO:0000256" key="2">
    <source>
        <dbReference type="ARBA" id="ARBA00008160"/>
    </source>
</evidence>
<reference evidence="10" key="1">
    <citation type="submission" date="2022-12" db="EMBL/GenBank/DDBJ databases">
        <authorList>
            <person name="Webb A."/>
        </authorList>
    </citation>
    <scope>NUCLEOTIDE SEQUENCE</scope>
    <source>
        <strain evidence="10">Pd1</strain>
    </source>
</reference>
<protein>
    <submittedName>
        <fullName evidence="10">Uncharacterized protein</fullName>
    </submittedName>
</protein>
<keyword evidence="7" id="KW-0333">Golgi apparatus</keyword>
<keyword evidence="8 9" id="KW-0472">Membrane</keyword>
<evidence type="ECO:0000256" key="5">
    <source>
        <dbReference type="ARBA" id="ARBA00022927"/>
    </source>
</evidence>
<dbReference type="Pfam" id="PF09801">
    <property type="entry name" value="SYS1"/>
    <property type="match status" value="1"/>
</dbReference>
<keyword evidence="11" id="KW-1185">Reference proteome</keyword>
<dbReference type="GO" id="GO:0005802">
    <property type="term" value="C:trans-Golgi network"/>
    <property type="evidence" value="ECO:0007669"/>
    <property type="project" value="TreeGrafter"/>
</dbReference>
<comment type="caution">
    <text evidence="10">The sequence shown here is derived from an EMBL/GenBank/DDBJ whole genome shotgun (WGS) entry which is preliminary data.</text>
</comment>
<dbReference type="GO" id="GO:0005829">
    <property type="term" value="C:cytosol"/>
    <property type="evidence" value="ECO:0007669"/>
    <property type="project" value="GOC"/>
</dbReference>
<dbReference type="AlphaFoldDB" id="A0AAV0USV4"/>
<evidence type="ECO:0000256" key="1">
    <source>
        <dbReference type="ARBA" id="ARBA00004653"/>
    </source>
</evidence>
<feature type="transmembrane region" description="Helical" evidence="9">
    <location>
        <begin position="112"/>
        <end position="131"/>
    </location>
</feature>
<dbReference type="GO" id="GO:0006895">
    <property type="term" value="P:Golgi to endosome transport"/>
    <property type="evidence" value="ECO:0007669"/>
    <property type="project" value="TreeGrafter"/>
</dbReference>
<sequence length="153" mass="17554">MRPEFYGTTKLILLQIVCMQCFYYLAQGLMLGICHGDQVTLDDFFAYYTQTITTIAGLKKVLAIVAASLVSAVGLMLFVERAKKCLDFGVTLYFIDFLAQCFYSEFPKMWDWWFVHLMAAGVTVVLGEYLCSRRELEEIPMAYLFTKNASRQN</sequence>
<keyword evidence="5" id="KW-0653">Protein transport</keyword>
<evidence type="ECO:0000256" key="6">
    <source>
        <dbReference type="ARBA" id="ARBA00022989"/>
    </source>
</evidence>
<comment type="subcellular location">
    <subcellularLocation>
        <location evidence="1">Golgi apparatus membrane</location>
        <topology evidence="1">Multi-pass membrane protein</topology>
    </subcellularLocation>
</comment>
<evidence type="ECO:0000256" key="3">
    <source>
        <dbReference type="ARBA" id="ARBA00022448"/>
    </source>
</evidence>
<dbReference type="Proteomes" id="UP001162029">
    <property type="component" value="Unassembled WGS sequence"/>
</dbReference>
<dbReference type="PANTHER" id="PTHR12952:SF0">
    <property type="entry name" value="PROTEIN SYS1 HOMOLOG"/>
    <property type="match status" value="1"/>
</dbReference>
<dbReference type="GO" id="GO:0043001">
    <property type="term" value="P:Golgi to plasma membrane protein transport"/>
    <property type="evidence" value="ECO:0007669"/>
    <property type="project" value="TreeGrafter"/>
</dbReference>
<evidence type="ECO:0000313" key="10">
    <source>
        <dbReference type="EMBL" id="CAI5738730.1"/>
    </source>
</evidence>
<organism evidence="10 11">
    <name type="scientific">Peronospora destructor</name>
    <dbReference type="NCBI Taxonomy" id="86335"/>
    <lineage>
        <taxon>Eukaryota</taxon>
        <taxon>Sar</taxon>
        <taxon>Stramenopiles</taxon>
        <taxon>Oomycota</taxon>
        <taxon>Peronosporomycetes</taxon>
        <taxon>Peronosporales</taxon>
        <taxon>Peronosporaceae</taxon>
        <taxon>Peronospora</taxon>
    </lineage>
</organism>
<dbReference type="GO" id="GO:0034067">
    <property type="term" value="P:protein localization to Golgi apparatus"/>
    <property type="evidence" value="ECO:0007669"/>
    <property type="project" value="TreeGrafter"/>
</dbReference>